<evidence type="ECO:0000313" key="10">
    <source>
        <dbReference type="Proteomes" id="UP001153292"/>
    </source>
</evidence>
<dbReference type="EMBL" id="OU963898">
    <property type="protein sequence ID" value="CAH0405923.1"/>
    <property type="molecule type" value="Genomic_DNA"/>
</dbReference>
<dbReference type="InterPro" id="IPR037519">
    <property type="entry name" value="LITAF_fam"/>
</dbReference>
<name>A0ABN8BB59_CHISP</name>
<comment type="subcellular location">
    <subcellularLocation>
        <location evidence="2">Endosome membrane</location>
        <topology evidence="2">Peripheral membrane protein</topology>
    </subcellularLocation>
    <subcellularLocation>
        <location evidence="1">Late endosome membrane</location>
    </subcellularLocation>
    <subcellularLocation>
        <location evidence="3">Lysosome membrane</location>
        <topology evidence="3">Peripheral membrane protein</topology>
        <orientation evidence="3">Cytoplasmic side</orientation>
    </subcellularLocation>
</comment>
<evidence type="ECO:0000259" key="8">
    <source>
        <dbReference type="PROSITE" id="PS51837"/>
    </source>
</evidence>
<accession>A0ABN8BB59</accession>
<feature type="domain" description="LITAF" evidence="8">
    <location>
        <begin position="34"/>
        <end position="115"/>
    </location>
</feature>
<organism evidence="9 10">
    <name type="scientific">Chilo suppressalis</name>
    <name type="common">Asiatic rice borer moth</name>
    <dbReference type="NCBI Taxonomy" id="168631"/>
    <lineage>
        <taxon>Eukaryota</taxon>
        <taxon>Metazoa</taxon>
        <taxon>Ecdysozoa</taxon>
        <taxon>Arthropoda</taxon>
        <taxon>Hexapoda</taxon>
        <taxon>Insecta</taxon>
        <taxon>Pterygota</taxon>
        <taxon>Neoptera</taxon>
        <taxon>Endopterygota</taxon>
        <taxon>Lepidoptera</taxon>
        <taxon>Glossata</taxon>
        <taxon>Ditrysia</taxon>
        <taxon>Pyraloidea</taxon>
        <taxon>Crambidae</taxon>
        <taxon>Crambinae</taxon>
        <taxon>Chilo</taxon>
    </lineage>
</organism>
<evidence type="ECO:0000256" key="3">
    <source>
        <dbReference type="ARBA" id="ARBA00004630"/>
    </source>
</evidence>
<evidence type="ECO:0000313" key="9">
    <source>
        <dbReference type="EMBL" id="CAH0405923.1"/>
    </source>
</evidence>
<evidence type="ECO:0000256" key="4">
    <source>
        <dbReference type="ARBA" id="ARBA00005975"/>
    </source>
</evidence>
<dbReference type="PANTHER" id="PTHR23292">
    <property type="entry name" value="LIPOPOLYSACCHARIDE-INDUCED TUMOR NECROSIS FACTOR-ALPHA FACTOR"/>
    <property type="match status" value="1"/>
</dbReference>
<dbReference type="InterPro" id="IPR006629">
    <property type="entry name" value="LITAF"/>
</dbReference>
<protein>
    <recommendedName>
        <fullName evidence="8">LITAF domain-containing protein</fullName>
    </recommendedName>
</protein>
<dbReference type="PROSITE" id="PS51837">
    <property type="entry name" value="LITAF"/>
    <property type="match status" value="1"/>
</dbReference>
<gene>
    <name evidence="9" type="ORF">CHILSU_LOCUS9294</name>
</gene>
<evidence type="ECO:0000256" key="2">
    <source>
        <dbReference type="ARBA" id="ARBA00004481"/>
    </source>
</evidence>
<proteinExistence type="inferred from homology"/>
<dbReference type="Pfam" id="PF10601">
    <property type="entry name" value="zf-LITAF-like"/>
    <property type="match status" value="1"/>
</dbReference>
<evidence type="ECO:0000256" key="6">
    <source>
        <dbReference type="ARBA" id="ARBA00022833"/>
    </source>
</evidence>
<evidence type="ECO:0000256" key="1">
    <source>
        <dbReference type="ARBA" id="ARBA00004414"/>
    </source>
</evidence>
<evidence type="ECO:0000256" key="7">
    <source>
        <dbReference type="ARBA" id="ARBA00023136"/>
    </source>
</evidence>
<comment type="similarity">
    <text evidence="4">Belongs to the CDIP1/LITAF family.</text>
</comment>
<keyword evidence="10" id="KW-1185">Reference proteome</keyword>
<keyword evidence="5" id="KW-0479">Metal-binding</keyword>
<evidence type="ECO:0000256" key="5">
    <source>
        <dbReference type="ARBA" id="ARBA00022723"/>
    </source>
</evidence>
<keyword evidence="7" id="KW-0472">Membrane</keyword>
<dbReference type="PANTHER" id="PTHR23292:SF14">
    <property type="entry name" value="FI16615P1-RELATED"/>
    <property type="match status" value="1"/>
</dbReference>
<dbReference type="SMART" id="SM00714">
    <property type="entry name" value="LITAF"/>
    <property type="match status" value="1"/>
</dbReference>
<reference evidence="9" key="1">
    <citation type="submission" date="2021-12" db="EMBL/GenBank/DDBJ databases">
        <authorList>
            <person name="King R."/>
        </authorList>
    </citation>
    <scope>NUCLEOTIDE SEQUENCE</scope>
</reference>
<keyword evidence="6" id="KW-0862">Zinc</keyword>
<sequence length="115" mass="12603">MDDTLPLYPGHGTDSATIQKMNDVSPEMKPASAPSSLLTQTTLLLGPENGVTTCPFCQALVRTEIKHTTTTRTHTLSLLYCLICCCCCIPFCCDSAKNTDHYCPSCKKYLGTYEK</sequence>
<dbReference type="Proteomes" id="UP001153292">
    <property type="component" value="Chromosome 5"/>
</dbReference>